<keyword evidence="2" id="KW-1185">Reference proteome</keyword>
<dbReference type="RefSeq" id="WP_142836117.1">
    <property type="nucleotide sequence ID" value="NZ_VFSV01000059.1"/>
</dbReference>
<protein>
    <recommendedName>
        <fullName evidence="3">Tetratricopeptide repeat protein</fullName>
    </recommendedName>
</protein>
<evidence type="ECO:0008006" key="3">
    <source>
        <dbReference type="Google" id="ProtNLM"/>
    </source>
</evidence>
<sequence length="629" mass="71416">MGIKKLRDRAIHRTRAVLARKIYGLKSGREAALALFLARNGLKLRSSTLLAATQVHVLYSLNRLEELSITCWDIALGPKKYRSSQLVMHMLLKSAWLLKDEALLTLMLQQLESTTMASNNLSFIGLRKGAHPGFAALASLKSYQAQADIMIGVAGSTSKSKKEANVLTLDLLEIHDPGKTILDQINKVEETATVLRYRARVAVQQERWPDAWDLFEAALAQAPLDQRTYAEMGEVALYLDDPLKRTTTLLDQRTATNVPTSGYDRLLGQRYMLEADDIAYLKLRGAQISNKVARSVYGHRVSCSMGQDAKPFSALIKRGFVIGRDGVSDEIRWSAFYPKIRKYFENLEISCDPRLTSLFRRSYPDITFFPVTRNWGRAQVSNHEIKRNEIPHIELANRLDNKSFLASLHADEVMFIEDVAVRSWQTQPNSLPEKAETAPFLVPQPDRANYWQEELRRRMRDPQRIRVGLIWRSSLIDAARARHYMQLDDFAPLFGLDAEFFSIQHHVNGDERRTGLRMGVHFLDEEVDFYDDFDEIAAVTSALDLVIGVSTLPYEMAAAVGVPCLLCAISPQGRWMRLGAEGNRRDRLTRNGQVFFPKQPVDYLSPRQKRVESIISQIGAYVERMAADR</sequence>
<dbReference type="InterPro" id="IPR011990">
    <property type="entry name" value="TPR-like_helical_dom_sf"/>
</dbReference>
<dbReference type="OrthoDB" id="6193797at2"/>
<dbReference type="Gene3D" id="3.40.50.2000">
    <property type="entry name" value="Glycogen Phosphorylase B"/>
    <property type="match status" value="1"/>
</dbReference>
<organism evidence="1 2">
    <name type="scientific">Palleronia caenipelagi</name>
    <dbReference type="NCBI Taxonomy" id="2489174"/>
    <lineage>
        <taxon>Bacteria</taxon>
        <taxon>Pseudomonadati</taxon>
        <taxon>Pseudomonadota</taxon>
        <taxon>Alphaproteobacteria</taxon>
        <taxon>Rhodobacterales</taxon>
        <taxon>Roseobacteraceae</taxon>
        <taxon>Palleronia</taxon>
    </lineage>
</organism>
<reference evidence="1 2" key="1">
    <citation type="submission" date="2019-06" db="EMBL/GenBank/DDBJ databases">
        <title>Paenimaribius caenipelagi gen. nov., sp. nov., isolated from a tidal flat.</title>
        <authorList>
            <person name="Yoon J.-H."/>
        </authorList>
    </citation>
    <scope>NUCLEOTIDE SEQUENCE [LARGE SCALE GENOMIC DNA]</scope>
    <source>
        <strain evidence="1 2">JBTF-M29</strain>
    </source>
</reference>
<name>A0A547PLF4_9RHOB</name>
<evidence type="ECO:0000313" key="1">
    <source>
        <dbReference type="EMBL" id="TRD14946.1"/>
    </source>
</evidence>
<accession>A0A547PLF4</accession>
<dbReference type="EMBL" id="VFSV01000059">
    <property type="protein sequence ID" value="TRD14946.1"/>
    <property type="molecule type" value="Genomic_DNA"/>
</dbReference>
<dbReference type="SUPFAM" id="SSF48452">
    <property type="entry name" value="TPR-like"/>
    <property type="match status" value="1"/>
</dbReference>
<comment type="caution">
    <text evidence="1">The sequence shown here is derived from an EMBL/GenBank/DDBJ whole genome shotgun (WGS) entry which is preliminary data.</text>
</comment>
<evidence type="ECO:0000313" key="2">
    <source>
        <dbReference type="Proteomes" id="UP000318590"/>
    </source>
</evidence>
<dbReference type="AlphaFoldDB" id="A0A547PLF4"/>
<gene>
    <name evidence="1" type="ORF">FEV53_18015</name>
</gene>
<dbReference type="SUPFAM" id="SSF53756">
    <property type="entry name" value="UDP-Glycosyltransferase/glycogen phosphorylase"/>
    <property type="match status" value="1"/>
</dbReference>
<dbReference type="Proteomes" id="UP000318590">
    <property type="component" value="Unassembled WGS sequence"/>
</dbReference>
<proteinExistence type="predicted"/>